<proteinExistence type="predicted"/>
<reference evidence="1" key="1">
    <citation type="submission" date="2012-10" db="EMBL/GenBank/DDBJ databases">
        <authorList>
            <person name="Harkins D.M."/>
            <person name="Durkin A.S."/>
            <person name="Brinkac L.M."/>
            <person name="Selengut J.D."/>
            <person name="Sanka R."/>
            <person name="DePew J."/>
            <person name="Purushe J."/>
            <person name="Picardeau M."/>
            <person name="Werts C."/>
            <person name="Goarant C."/>
            <person name="Vinetz J.M."/>
            <person name="Sutton G.G."/>
            <person name="Nelson W.C."/>
            <person name="Fouts D.E."/>
        </authorList>
    </citation>
    <scope>NUCLEOTIDE SEQUENCE [LARGE SCALE GENOMIC DNA]</scope>
    <source>
        <strain evidence="1">200802841</strain>
    </source>
</reference>
<protein>
    <submittedName>
        <fullName evidence="1">Uncharacterized protein</fullName>
    </submittedName>
</protein>
<dbReference type="Proteomes" id="UP000006339">
    <property type="component" value="Unassembled WGS sequence"/>
</dbReference>
<evidence type="ECO:0000313" key="2">
    <source>
        <dbReference type="Proteomes" id="UP000006339"/>
    </source>
</evidence>
<sequence length="49" mass="5712">MQKGGRESTFFRQTRLQMGKNPCLNTALEDNLFPGQTTLFIQMDKKENF</sequence>
<evidence type="ECO:0000313" key="1">
    <source>
        <dbReference type="EMBL" id="EKO52250.1"/>
    </source>
</evidence>
<keyword evidence="2" id="KW-1185">Reference proteome</keyword>
<organism evidence="1 2">
    <name type="scientific">Leptospira kirschneri str. 200802841</name>
    <dbReference type="NCBI Taxonomy" id="1193047"/>
    <lineage>
        <taxon>Bacteria</taxon>
        <taxon>Pseudomonadati</taxon>
        <taxon>Spirochaetota</taxon>
        <taxon>Spirochaetia</taxon>
        <taxon>Leptospirales</taxon>
        <taxon>Leptospiraceae</taxon>
        <taxon>Leptospira</taxon>
    </lineage>
</organism>
<comment type="caution">
    <text evidence="1">The sequence shown here is derived from an EMBL/GenBank/DDBJ whole genome shotgun (WGS) entry which is preliminary data.</text>
</comment>
<dbReference type="AlphaFoldDB" id="A0A828XXI9"/>
<name>A0A828XXI9_9LEPT</name>
<dbReference type="EMBL" id="AKWH02000027">
    <property type="protein sequence ID" value="EKO52250.1"/>
    <property type="molecule type" value="Genomic_DNA"/>
</dbReference>
<accession>A0A828XXI9</accession>
<gene>
    <name evidence="1" type="ORF">LEP1GSC131_3608</name>
</gene>